<evidence type="ECO:0000313" key="2">
    <source>
        <dbReference type="EMBL" id="MBP0492220.1"/>
    </source>
</evidence>
<comment type="caution">
    <text evidence="2">The sequence shown here is derived from an EMBL/GenBank/DDBJ whole genome shotgun (WGS) entry which is preliminary data.</text>
</comment>
<accession>A0A940S4R3</accession>
<dbReference type="AlphaFoldDB" id="A0A940S4R3"/>
<feature type="region of interest" description="Disordered" evidence="1">
    <location>
        <begin position="63"/>
        <end position="82"/>
    </location>
</feature>
<feature type="compositionally biased region" description="Pro residues" evidence="1">
    <location>
        <begin position="1"/>
        <end position="10"/>
    </location>
</feature>
<evidence type="ECO:0000256" key="1">
    <source>
        <dbReference type="SAM" id="MobiDB-lite"/>
    </source>
</evidence>
<dbReference type="EMBL" id="JAGIZA010000003">
    <property type="protein sequence ID" value="MBP0492220.1"/>
    <property type="molecule type" value="Genomic_DNA"/>
</dbReference>
<dbReference type="RefSeq" id="WP_209371615.1">
    <property type="nucleotide sequence ID" value="NZ_JAGIZA010000003.1"/>
</dbReference>
<organism evidence="2 3">
    <name type="scientific">Roseomonas indoligenes</name>
    <dbReference type="NCBI Taxonomy" id="2820811"/>
    <lineage>
        <taxon>Bacteria</taxon>
        <taxon>Pseudomonadati</taxon>
        <taxon>Pseudomonadota</taxon>
        <taxon>Alphaproteobacteria</taxon>
        <taxon>Acetobacterales</taxon>
        <taxon>Roseomonadaceae</taxon>
        <taxon>Roseomonas</taxon>
    </lineage>
</organism>
<keyword evidence="3" id="KW-1185">Reference proteome</keyword>
<proteinExistence type="predicted"/>
<dbReference type="Proteomes" id="UP000677537">
    <property type="component" value="Unassembled WGS sequence"/>
</dbReference>
<protein>
    <submittedName>
        <fullName evidence="2">Uncharacterized protein</fullName>
    </submittedName>
</protein>
<reference evidence="2" key="1">
    <citation type="submission" date="2021-03" db="EMBL/GenBank/DDBJ databases">
        <authorList>
            <person name="So Y."/>
        </authorList>
    </citation>
    <scope>NUCLEOTIDE SEQUENCE</scope>
    <source>
        <strain evidence="2">SG15</strain>
    </source>
</reference>
<evidence type="ECO:0000313" key="3">
    <source>
        <dbReference type="Proteomes" id="UP000677537"/>
    </source>
</evidence>
<name>A0A940S4R3_9PROT</name>
<sequence length="247" mass="26798">MSNPTPPPADQPVRPSREGVTDTMCEALVDALKPDRIQGFQYGDELVIRDVWLPDGKQVLWRAPADPRPEGERFSPSGPQHDKMMRRCEIERARLGLAAALADPDTPAPSLGEAAMRLREEYDGFKEQAVALAKLRNNTSTYASGWDDGVVFGLDRALEIVSGEHGTALSRPSPVAHEDGEVGRLRDVVSRLLTWADKKCPCENEQPNPCPLCGASVENLEPCKAADQTLPRDLLAAARAALPGSPS</sequence>
<feature type="region of interest" description="Disordered" evidence="1">
    <location>
        <begin position="1"/>
        <end position="21"/>
    </location>
</feature>
<gene>
    <name evidence="2" type="ORF">J5Y10_05440</name>
</gene>